<keyword evidence="5" id="KW-1185">Reference proteome</keyword>
<accession>A0ABS7U1N1</accession>
<evidence type="ECO:0000256" key="2">
    <source>
        <dbReference type="SAM" id="MobiDB-lite"/>
    </source>
</evidence>
<dbReference type="Gene3D" id="3.90.25.10">
    <property type="entry name" value="UDP-galactose 4-epimerase, domain 1"/>
    <property type="match status" value="1"/>
</dbReference>
<proteinExistence type="inferred from homology"/>
<feature type="region of interest" description="Disordered" evidence="2">
    <location>
        <begin position="234"/>
        <end position="256"/>
    </location>
</feature>
<comment type="caution">
    <text evidence="4">The sequence shown here is derived from an EMBL/GenBank/DDBJ whole genome shotgun (WGS) entry which is preliminary data.</text>
</comment>
<dbReference type="PANTHER" id="PTHR43000">
    <property type="entry name" value="DTDP-D-GLUCOSE 4,6-DEHYDRATASE-RELATED"/>
    <property type="match status" value="1"/>
</dbReference>
<dbReference type="RefSeq" id="WP_224196150.1">
    <property type="nucleotide sequence ID" value="NZ_JAIRAU010000047.1"/>
</dbReference>
<dbReference type="InterPro" id="IPR036291">
    <property type="entry name" value="NAD(P)-bd_dom_sf"/>
</dbReference>
<dbReference type="SUPFAM" id="SSF51735">
    <property type="entry name" value="NAD(P)-binding Rossmann-fold domains"/>
    <property type="match status" value="1"/>
</dbReference>
<evidence type="ECO:0000313" key="4">
    <source>
        <dbReference type="EMBL" id="MBZ5714427.1"/>
    </source>
</evidence>
<dbReference type="InterPro" id="IPR001509">
    <property type="entry name" value="Epimerase_deHydtase"/>
</dbReference>
<evidence type="ECO:0000256" key="1">
    <source>
        <dbReference type="ARBA" id="ARBA00007637"/>
    </source>
</evidence>
<evidence type="ECO:0000259" key="3">
    <source>
        <dbReference type="Pfam" id="PF01370"/>
    </source>
</evidence>
<feature type="domain" description="NAD-dependent epimerase/dehydratase" evidence="3">
    <location>
        <begin position="5"/>
        <end position="231"/>
    </location>
</feature>
<dbReference type="Pfam" id="PF01370">
    <property type="entry name" value="Epimerase"/>
    <property type="match status" value="1"/>
</dbReference>
<dbReference type="EMBL" id="JAIRAU010000047">
    <property type="protein sequence ID" value="MBZ5714427.1"/>
    <property type="molecule type" value="Genomic_DNA"/>
</dbReference>
<evidence type="ECO:0000313" key="5">
    <source>
        <dbReference type="Proteomes" id="UP001139031"/>
    </source>
</evidence>
<organism evidence="4 5">
    <name type="scientific">Nannocystis pusilla</name>
    <dbReference type="NCBI Taxonomy" id="889268"/>
    <lineage>
        <taxon>Bacteria</taxon>
        <taxon>Pseudomonadati</taxon>
        <taxon>Myxococcota</taxon>
        <taxon>Polyangia</taxon>
        <taxon>Nannocystales</taxon>
        <taxon>Nannocystaceae</taxon>
        <taxon>Nannocystis</taxon>
    </lineage>
</organism>
<protein>
    <submittedName>
        <fullName evidence="4">NAD-dependent epimerase/dehydratase family protein</fullName>
    </submittedName>
</protein>
<sequence length="327" mass="33754">MDDAVLVTGGAGFIGSHAVAALRAAGRRVVVLDDFSTGRRDNLAEWTGDSQVEVIAGDVRGDVAALLAGRGPFAAVVHLAAQTSVVRSIAAPIDDLDLNLRATARLLLWAASAGAPRFVFASSAAVYGEPRQVPVAESDPTAPLSPYGAAKRAAELYLGCLGPLYGVATVCLRLFNVYGPRQDPHSPYSGVVAAFLARARRGESLTIFGDGTQTRDLVYVGDVARAIALAAGPGPAGHVPSLRQDTPPEPAGINVGSGRETSILELAAAVQRVCGEDQPIAFAAARPGEIARSAAVTETAAELLGFRAEVELEEGLRRTAAWLAGQG</sequence>
<dbReference type="Gene3D" id="3.40.50.720">
    <property type="entry name" value="NAD(P)-binding Rossmann-like Domain"/>
    <property type="match status" value="1"/>
</dbReference>
<reference evidence="4" key="1">
    <citation type="submission" date="2021-08" db="EMBL/GenBank/DDBJ databases">
        <authorList>
            <person name="Stevens D.C."/>
        </authorList>
    </citation>
    <scope>NUCLEOTIDE SEQUENCE</scope>
    <source>
        <strain evidence="4">DSM 53165</strain>
    </source>
</reference>
<dbReference type="Proteomes" id="UP001139031">
    <property type="component" value="Unassembled WGS sequence"/>
</dbReference>
<comment type="similarity">
    <text evidence="1">Belongs to the NAD(P)-dependent epimerase/dehydratase family.</text>
</comment>
<gene>
    <name evidence="4" type="ORF">K7C98_34785</name>
</gene>
<name>A0ABS7U1N1_9BACT</name>